<dbReference type="GeneID" id="17325138"/>
<reference evidence="3" key="1">
    <citation type="journal article" date="2013" name="Proc. Natl. Acad. Sci. U.S.A.">
        <title>Genome structure and metabolic features in the red seaweed Chondrus crispus shed light on evolution of the Archaeplastida.</title>
        <authorList>
            <person name="Collen J."/>
            <person name="Porcel B."/>
            <person name="Carre W."/>
            <person name="Ball S.G."/>
            <person name="Chaparro C."/>
            <person name="Tonon T."/>
            <person name="Barbeyron T."/>
            <person name="Michel G."/>
            <person name="Noel B."/>
            <person name="Valentin K."/>
            <person name="Elias M."/>
            <person name="Artiguenave F."/>
            <person name="Arun A."/>
            <person name="Aury J.M."/>
            <person name="Barbosa-Neto J.F."/>
            <person name="Bothwell J.H."/>
            <person name="Bouget F.Y."/>
            <person name="Brillet L."/>
            <person name="Cabello-Hurtado F."/>
            <person name="Capella-Gutierrez S."/>
            <person name="Charrier B."/>
            <person name="Cladiere L."/>
            <person name="Cock J.M."/>
            <person name="Coelho S.M."/>
            <person name="Colleoni C."/>
            <person name="Czjzek M."/>
            <person name="Da Silva C."/>
            <person name="Delage L."/>
            <person name="Denoeud F."/>
            <person name="Deschamps P."/>
            <person name="Dittami S.M."/>
            <person name="Gabaldon T."/>
            <person name="Gachon C.M."/>
            <person name="Groisillier A."/>
            <person name="Herve C."/>
            <person name="Jabbari K."/>
            <person name="Katinka M."/>
            <person name="Kloareg B."/>
            <person name="Kowalczyk N."/>
            <person name="Labadie K."/>
            <person name="Leblanc C."/>
            <person name="Lopez P.J."/>
            <person name="McLachlan D.H."/>
            <person name="Meslet-Cladiere L."/>
            <person name="Moustafa A."/>
            <person name="Nehr Z."/>
            <person name="Nyvall Collen P."/>
            <person name="Panaud O."/>
            <person name="Partensky F."/>
            <person name="Poulain J."/>
            <person name="Rensing S.A."/>
            <person name="Rousvoal S."/>
            <person name="Samson G."/>
            <person name="Symeonidi A."/>
            <person name="Weissenbach J."/>
            <person name="Zambounis A."/>
            <person name="Wincker P."/>
            <person name="Boyen C."/>
        </authorList>
    </citation>
    <scope>NUCLEOTIDE SEQUENCE [LARGE SCALE GENOMIC DNA]</scope>
    <source>
        <strain evidence="3">cv. Stackhouse</strain>
    </source>
</reference>
<dbReference type="Proteomes" id="UP000012073">
    <property type="component" value="Unassembled WGS sequence"/>
</dbReference>
<sequence>MPQDYHTKGTDPAHLPHKTLCRTTRFTTSPFPDILNCTHPDSLLNTVLLIPLYLYPTSSITLSSLPSPTPGPPTPSCRPYRSPCRTSPPTSSVTSSPSCTLPTSTISISPFPTVPPSATTRATPSSGFPSTVATFSAPPRARPHSFVSPARAPLIGKQLTPRPRDGKGLSLYRSVTLGAFRKHIQQTKTLNPVTHPLPKLSAQGLLGLSD</sequence>
<accession>R7QII8</accession>
<dbReference type="KEGG" id="ccp:CHC_T00005701001"/>
<gene>
    <name evidence="2" type="ORF">CHC_T00005701001</name>
</gene>
<name>R7QII8_CHOCR</name>
<evidence type="ECO:0000313" key="3">
    <source>
        <dbReference type="Proteomes" id="UP000012073"/>
    </source>
</evidence>
<proteinExistence type="predicted"/>
<dbReference type="Gramene" id="CDF37553">
    <property type="protein sequence ID" value="CDF37553"/>
    <property type="gene ID" value="CHC_T00005701001"/>
</dbReference>
<evidence type="ECO:0000313" key="2">
    <source>
        <dbReference type="EMBL" id="CDF37553.1"/>
    </source>
</evidence>
<feature type="compositionally biased region" description="Low complexity" evidence="1">
    <location>
        <begin position="77"/>
        <end position="111"/>
    </location>
</feature>
<keyword evidence="3" id="KW-1185">Reference proteome</keyword>
<feature type="compositionally biased region" description="Polar residues" evidence="1">
    <location>
        <begin position="118"/>
        <end position="134"/>
    </location>
</feature>
<organism evidence="2 3">
    <name type="scientific">Chondrus crispus</name>
    <name type="common">Carrageen Irish moss</name>
    <name type="synonym">Polymorpha crispa</name>
    <dbReference type="NCBI Taxonomy" id="2769"/>
    <lineage>
        <taxon>Eukaryota</taxon>
        <taxon>Rhodophyta</taxon>
        <taxon>Florideophyceae</taxon>
        <taxon>Rhodymeniophycidae</taxon>
        <taxon>Gigartinales</taxon>
        <taxon>Gigartinaceae</taxon>
        <taxon>Chondrus</taxon>
    </lineage>
</organism>
<dbReference type="EMBL" id="HG001850">
    <property type="protein sequence ID" value="CDF37553.1"/>
    <property type="molecule type" value="Genomic_DNA"/>
</dbReference>
<protein>
    <submittedName>
        <fullName evidence="2">Uncharacterized protein</fullName>
    </submittedName>
</protein>
<dbReference type="AlphaFoldDB" id="R7QII8"/>
<feature type="region of interest" description="Disordered" evidence="1">
    <location>
        <begin position="63"/>
        <end position="168"/>
    </location>
</feature>
<evidence type="ECO:0000256" key="1">
    <source>
        <dbReference type="SAM" id="MobiDB-lite"/>
    </source>
</evidence>
<feature type="compositionally biased region" description="Pro residues" evidence="1">
    <location>
        <begin position="67"/>
        <end position="76"/>
    </location>
</feature>
<dbReference type="RefSeq" id="XP_005717424.1">
    <property type="nucleotide sequence ID" value="XM_005717367.1"/>
</dbReference>